<dbReference type="AlphaFoldDB" id="A0A6N9Z868"/>
<keyword evidence="3" id="KW-1185">Reference proteome</keyword>
<accession>A0A6N9Z868</accession>
<name>A0A6N9Z868_9BIFI</name>
<evidence type="ECO:0000313" key="2">
    <source>
        <dbReference type="EMBL" id="NEG90580.1"/>
    </source>
</evidence>
<reference evidence="2 3" key="1">
    <citation type="submission" date="2019-10" db="EMBL/GenBank/DDBJ databases">
        <title>Bifidobacterium from non-human primates.</title>
        <authorList>
            <person name="Modesto M."/>
        </authorList>
    </citation>
    <scope>NUCLEOTIDE SEQUENCE [LARGE SCALE GENOMIC DNA]</scope>
    <source>
        <strain evidence="2 3">TRE17</strain>
    </source>
</reference>
<dbReference type="EMBL" id="WHZW01000034">
    <property type="protein sequence ID" value="NEG90580.1"/>
    <property type="molecule type" value="Genomic_DNA"/>
</dbReference>
<gene>
    <name evidence="2" type="ORF">GFD25_11455</name>
</gene>
<organism evidence="2 3">
    <name type="scientific">Bifidobacterium aerophilum</name>
    <dbReference type="NCBI Taxonomy" id="1798155"/>
    <lineage>
        <taxon>Bacteria</taxon>
        <taxon>Bacillati</taxon>
        <taxon>Actinomycetota</taxon>
        <taxon>Actinomycetes</taxon>
        <taxon>Bifidobacteriales</taxon>
        <taxon>Bifidobacteriaceae</taxon>
        <taxon>Bifidobacterium</taxon>
    </lineage>
</organism>
<protein>
    <submittedName>
        <fullName evidence="2">Uncharacterized protein</fullName>
    </submittedName>
</protein>
<keyword evidence="1" id="KW-1133">Transmembrane helix</keyword>
<keyword evidence="1" id="KW-0812">Transmembrane</keyword>
<evidence type="ECO:0000313" key="3">
    <source>
        <dbReference type="Proteomes" id="UP000469194"/>
    </source>
</evidence>
<sequence>MRKRNRKPWKTMRGLLLLLIPFIEGWCASYAFTHSWTDGNAGQIQITACFLLVMALPFLFIALIEQYDGTERKVGQDEAK</sequence>
<dbReference type="RefSeq" id="WP_163232952.1">
    <property type="nucleotide sequence ID" value="NZ_WHZW01000034.1"/>
</dbReference>
<dbReference type="Proteomes" id="UP000469194">
    <property type="component" value="Unassembled WGS sequence"/>
</dbReference>
<keyword evidence="1" id="KW-0472">Membrane</keyword>
<feature type="transmembrane region" description="Helical" evidence="1">
    <location>
        <begin position="43"/>
        <end position="64"/>
    </location>
</feature>
<evidence type="ECO:0000256" key="1">
    <source>
        <dbReference type="SAM" id="Phobius"/>
    </source>
</evidence>
<comment type="caution">
    <text evidence="2">The sequence shown here is derived from an EMBL/GenBank/DDBJ whole genome shotgun (WGS) entry which is preliminary data.</text>
</comment>
<proteinExistence type="predicted"/>